<dbReference type="Pfam" id="PF20237">
    <property type="entry name" value="DUF6594"/>
    <property type="match status" value="1"/>
</dbReference>
<dbReference type="InterPro" id="IPR046529">
    <property type="entry name" value="DUF6594"/>
</dbReference>
<name>A0A9P4U0X1_9PEZI</name>
<organism evidence="3 4">
    <name type="scientific">Tothia fuscella</name>
    <dbReference type="NCBI Taxonomy" id="1048955"/>
    <lineage>
        <taxon>Eukaryota</taxon>
        <taxon>Fungi</taxon>
        <taxon>Dikarya</taxon>
        <taxon>Ascomycota</taxon>
        <taxon>Pezizomycotina</taxon>
        <taxon>Dothideomycetes</taxon>
        <taxon>Pleosporomycetidae</taxon>
        <taxon>Venturiales</taxon>
        <taxon>Cylindrosympodiaceae</taxon>
        <taxon>Tothia</taxon>
    </lineage>
</organism>
<dbReference type="AlphaFoldDB" id="A0A9P4U0X1"/>
<protein>
    <recommendedName>
        <fullName evidence="2">DUF6594 domain-containing protein</fullName>
    </recommendedName>
</protein>
<accession>A0A9P4U0X1</accession>
<evidence type="ECO:0000313" key="4">
    <source>
        <dbReference type="Proteomes" id="UP000800235"/>
    </source>
</evidence>
<dbReference type="Proteomes" id="UP000800235">
    <property type="component" value="Unassembled WGS sequence"/>
</dbReference>
<keyword evidence="1" id="KW-1133">Transmembrane helix</keyword>
<feature type="domain" description="DUF6594" evidence="2">
    <location>
        <begin position="12"/>
        <end position="281"/>
    </location>
</feature>
<comment type="caution">
    <text evidence="3">The sequence shown here is derived from an EMBL/GenBank/DDBJ whole genome shotgun (WGS) entry which is preliminary data.</text>
</comment>
<keyword evidence="1" id="KW-0472">Membrane</keyword>
<keyword evidence="1" id="KW-0812">Transmembrane</keyword>
<reference evidence="3" key="1">
    <citation type="journal article" date="2020" name="Stud. Mycol.">
        <title>101 Dothideomycetes genomes: a test case for predicting lifestyles and emergence of pathogens.</title>
        <authorList>
            <person name="Haridas S."/>
            <person name="Albert R."/>
            <person name="Binder M."/>
            <person name="Bloem J."/>
            <person name="Labutti K."/>
            <person name="Salamov A."/>
            <person name="Andreopoulos B."/>
            <person name="Baker S."/>
            <person name="Barry K."/>
            <person name="Bills G."/>
            <person name="Bluhm B."/>
            <person name="Cannon C."/>
            <person name="Castanera R."/>
            <person name="Culley D."/>
            <person name="Daum C."/>
            <person name="Ezra D."/>
            <person name="Gonzalez J."/>
            <person name="Henrissat B."/>
            <person name="Kuo A."/>
            <person name="Liang C."/>
            <person name="Lipzen A."/>
            <person name="Lutzoni F."/>
            <person name="Magnuson J."/>
            <person name="Mondo S."/>
            <person name="Nolan M."/>
            <person name="Ohm R."/>
            <person name="Pangilinan J."/>
            <person name="Park H.-J."/>
            <person name="Ramirez L."/>
            <person name="Alfaro M."/>
            <person name="Sun H."/>
            <person name="Tritt A."/>
            <person name="Yoshinaga Y."/>
            <person name="Zwiers L.-H."/>
            <person name="Turgeon B."/>
            <person name="Goodwin S."/>
            <person name="Spatafora J."/>
            <person name="Crous P."/>
            <person name="Grigoriev I."/>
        </authorList>
    </citation>
    <scope>NUCLEOTIDE SEQUENCE</scope>
    <source>
        <strain evidence="3">CBS 130266</strain>
    </source>
</reference>
<dbReference type="OrthoDB" id="5342093at2759"/>
<evidence type="ECO:0000259" key="2">
    <source>
        <dbReference type="Pfam" id="PF20237"/>
    </source>
</evidence>
<gene>
    <name evidence="3" type="ORF">EJ08DRAFT_100480</name>
</gene>
<feature type="transmembrane region" description="Helical" evidence="1">
    <location>
        <begin position="217"/>
        <end position="237"/>
    </location>
</feature>
<evidence type="ECO:0000256" key="1">
    <source>
        <dbReference type="SAM" id="Phobius"/>
    </source>
</evidence>
<dbReference type="PANTHER" id="PTHR34502:SF5">
    <property type="entry name" value="DUF6594 DOMAIN-CONTAINING PROTEIN"/>
    <property type="match status" value="1"/>
</dbReference>
<feature type="transmembrane region" description="Helical" evidence="1">
    <location>
        <begin position="243"/>
        <end position="262"/>
    </location>
</feature>
<keyword evidence="4" id="KW-1185">Reference proteome</keyword>
<proteinExistence type="predicted"/>
<dbReference type="EMBL" id="MU007023">
    <property type="protein sequence ID" value="KAF2432891.1"/>
    <property type="molecule type" value="Genomic_DNA"/>
</dbReference>
<evidence type="ECO:0000313" key="3">
    <source>
        <dbReference type="EMBL" id="KAF2432891.1"/>
    </source>
</evidence>
<sequence>MLRAADATNGHPKLAAHMGVYLENAIFSRFGELAARNLLYYQAELVELTIDLREVEQRDHADNDEEKKGYKYAVNWYYLNKSKSRPNPKQYETVMKIGEKLAEYQEALLRAHRVANLSDPAPSDLHDLQLFLQDPDGMELCLTGFDRDVWGSIRDPSSRAPDLAVLRARNHEDLFSRLVRKLMGPFFRHIAHRYKKDDPVHGFPIYKDRRLLQLTHLIATIIASSIVVSSIIVLYYIESVGKRLGAIAGFNIFLSLCLHVFSTGKRIKIFAATSAFAAVQVVFVSSQIGSGYQPSDKI</sequence>
<dbReference type="PANTHER" id="PTHR34502">
    <property type="entry name" value="DUF6594 DOMAIN-CONTAINING PROTEIN-RELATED"/>
    <property type="match status" value="1"/>
</dbReference>